<comment type="caution">
    <text evidence="2">The sequence shown here is derived from an EMBL/GenBank/DDBJ whole genome shotgun (WGS) entry which is preliminary data.</text>
</comment>
<keyword evidence="1" id="KW-1133">Transmembrane helix</keyword>
<dbReference type="Proteomes" id="UP000247459">
    <property type="component" value="Unassembled WGS sequence"/>
</dbReference>
<keyword evidence="1" id="KW-0812">Transmembrane</keyword>
<feature type="transmembrane region" description="Helical" evidence="1">
    <location>
        <begin position="83"/>
        <end position="105"/>
    </location>
</feature>
<feature type="transmembrane region" description="Helical" evidence="1">
    <location>
        <begin position="117"/>
        <end position="134"/>
    </location>
</feature>
<feature type="transmembrane region" description="Helical" evidence="1">
    <location>
        <begin position="31"/>
        <end position="51"/>
    </location>
</feature>
<feature type="transmembrane region" description="Helical" evidence="1">
    <location>
        <begin position="154"/>
        <end position="170"/>
    </location>
</feature>
<dbReference type="EMBL" id="PRLG01000013">
    <property type="protein sequence ID" value="PYY30103.1"/>
    <property type="molecule type" value="Genomic_DNA"/>
</dbReference>
<organism evidence="2 3">
    <name type="scientific">Paenibacillus illinoisensis</name>
    <dbReference type="NCBI Taxonomy" id="59845"/>
    <lineage>
        <taxon>Bacteria</taxon>
        <taxon>Bacillati</taxon>
        <taxon>Bacillota</taxon>
        <taxon>Bacilli</taxon>
        <taxon>Bacillales</taxon>
        <taxon>Paenibacillaceae</taxon>
        <taxon>Paenibacillus</taxon>
    </lineage>
</organism>
<protein>
    <submittedName>
        <fullName evidence="2">Transglutaminase</fullName>
    </submittedName>
</protein>
<gene>
    <name evidence="2" type="ORF">PIL02S_01705</name>
</gene>
<proteinExistence type="predicted"/>
<reference evidence="2 3" key="1">
    <citation type="submission" date="2018-01" db="EMBL/GenBank/DDBJ databases">
        <title>Genome sequence of the PGP bacterium Paenibacillus illinoisensis E3.</title>
        <authorList>
            <person name="Rolli E."/>
            <person name="Marasco R."/>
            <person name="Bessem C."/>
            <person name="Michoud G."/>
            <person name="Gaiarsa S."/>
            <person name="Borin S."/>
            <person name="Daffonchio D."/>
        </authorList>
    </citation>
    <scope>NUCLEOTIDE SEQUENCE [LARGE SCALE GENOMIC DNA]</scope>
    <source>
        <strain evidence="2 3">E3</strain>
    </source>
</reference>
<dbReference type="RefSeq" id="WP_181429726.1">
    <property type="nucleotide sequence ID" value="NZ_PRLG01000013.1"/>
</dbReference>
<evidence type="ECO:0000256" key="1">
    <source>
        <dbReference type="SAM" id="Phobius"/>
    </source>
</evidence>
<evidence type="ECO:0000313" key="3">
    <source>
        <dbReference type="Proteomes" id="UP000247459"/>
    </source>
</evidence>
<dbReference type="AlphaFoldDB" id="A0A2W0CAL4"/>
<name>A0A2W0CAL4_9BACL</name>
<evidence type="ECO:0000313" key="2">
    <source>
        <dbReference type="EMBL" id="PYY30103.1"/>
    </source>
</evidence>
<sequence length="181" mass="20320">MGDQERNTEVDTRQLFAEPGTRVELPGISGLGGWLILIQISLIASLLLLVVDLSQVSVIMNPADRGMFSEADLDLYYRVMNPLLWYGAISNVILLIIVIVNLVLLYMKKRQFPRMMIVLYLANVLAAIGTWIMIGQTEIPGALNAFDTTPARNLTIRSILTCCIFIPYFLKSVRVKNTFIK</sequence>
<dbReference type="InterPro" id="IPR019690">
    <property type="entry name" value="DUF2569"/>
</dbReference>
<accession>A0A2W0CAL4</accession>
<keyword evidence="1" id="KW-0472">Membrane</keyword>
<dbReference type="Pfam" id="PF10754">
    <property type="entry name" value="DUF2569"/>
    <property type="match status" value="1"/>
</dbReference>